<dbReference type="EMBL" id="DS113260">
    <property type="protein sequence ID" value="EAY15089.1"/>
    <property type="molecule type" value="Genomic_DNA"/>
</dbReference>
<dbReference type="VEuPathDB" id="TrichDB:TVAGG3_0839960"/>
<gene>
    <name evidence="7" type="ORF">TVAG_392060</name>
</gene>
<dbReference type="RefSeq" id="XP_001327312.1">
    <property type="nucleotide sequence ID" value="XM_001327277.1"/>
</dbReference>
<evidence type="ECO:0000256" key="4">
    <source>
        <dbReference type="ARBA" id="ARBA00023038"/>
    </source>
</evidence>
<feature type="domain" description="LIM zinc-binding" evidence="6">
    <location>
        <begin position="185"/>
        <end position="244"/>
    </location>
</feature>
<dbReference type="SUPFAM" id="SSF57716">
    <property type="entry name" value="Glucocorticoid receptor-like (DNA-binding domain)"/>
    <property type="match status" value="1"/>
</dbReference>
<dbReference type="PANTHER" id="PTHR24205">
    <property type="entry name" value="FOUR AND A HALF LIM DOMAINS PROTEIN"/>
    <property type="match status" value="1"/>
</dbReference>
<protein>
    <submittedName>
        <fullName evidence="7">LIM domain containing protein</fullName>
    </submittedName>
</protein>
<keyword evidence="2" id="KW-0677">Repeat</keyword>
<name>A2DWQ7_TRIV3</name>
<dbReference type="PROSITE" id="PS50023">
    <property type="entry name" value="LIM_DOMAIN_2"/>
    <property type="match status" value="1"/>
</dbReference>
<dbReference type="STRING" id="5722.A2DWQ7"/>
<dbReference type="Pfam" id="PF00412">
    <property type="entry name" value="LIM"/>
    <property type="match status" value="2"/>
</dbReference>
<dbReference type="CDD" id="cd08368">
    <property type="entry name" value="LIM"/>
    <property type="match status" value="2"/>
</dbReference>
<dbReference type="SMART" id="SM00132">
    <property type="entry name" value="LIM"/>
    <property type="match status" value="3"/>
</dbReference>
<keyword evidence="3 5" id="KW-0862">Zinc</keyword>
<dbReference type="Proteomes" id="UP000001542">
    <property type="component" value="Unassembled WGS sequence"/>
</dbReference>
<dbReference type="VEuPathDB" id="TrichDB:TVAG_392060"/>
<dbReference type="AlphaFoldDB" id="A2DWQ7"/>
<dbReference type="eggNOG" id="KOG1703">
    <property type="taxonomic scope" value="Eukaryota"/>
</dbReference>
<dbReference type="OrthoDB" id="15567at2759"/>
<evidence type="ECO:0000256" key="2">
    <source>
        <dbReference type="ARBA" id="ARBA00022737"/>
    </source>
</evidence>
<dbReference type="InParanoid" id="A2DWQ7"/>
<organism evidence="7 8">
    <name type="scientific">Trichomonas vaginalis (strain ATCC PRA-98 / G3)</name>
    <dbReference type="NCBI Taxonomy" id="412133"/>
    <lineage>
        <taxon>Eukaryota</taxon>
        <taxon>Metamonada</taxon>
        <taxon>Parabasalia</taxon>
        <taxon>Trichomonadida</taxon>
        <taxon>Trichomonadidae</taxon>
        <taxon>Trichomonas</taxon>
    </lineage>
</organism>
<reference evidence="7" key="1">
    <citation type="submission" date="2006-10" db="EMBL/GenBank/DDBJ databases">
        <authorList>
            <person name="Amadeo P."/>
            <person name="Zhao Q."/>
            <person name="Wortman J."/>
            <person name="Fraser-Liggett C."/>
            <person name="Carlton J."/>
        </authorList>
    </citation>
    <scope>NUCLEOTIDE SEQUENCE</scope>
    <source>
        <strain evidence="7">G3</strain>
    </source>
</reference>
<dbReference type="Gene3D" id="2.10.110.10">
    <property type="entry name" value="Cysteine Rich Protein"/>
    <property type="match status" value="3"/>
</dbReference>
<keyword evidence="4 5" id="KW-0440">LIM domain</keyword>
<dbReference type="PANTHER" id="PTHR24205:SF16">
    <property type="entry name" value="GH01042P-RELATED"/>
    <property type="match status" value="1"/>
</dbReference>
<dbReference type="InterPro" id="IPR001781">
    <property type="entry name" value="Znf_LIM"/>
</dbReference>
<evidence type="ECO:0000313" key="8">
    <source>
        <dbReference type="Proteomes" id="UP000001542"/>
    </source>
</evidence>
<reference evidence="7" key="2">
    <citation type="journal article" date="2007" name="Science">
        <title>Draft genome sequence of the sexually transmitted pathogen Trichomonas vaginalis.</title>
        <authorList>
            <person name="Carlton J.M."/>
            <person name="Hirt R.P."/>
            <person name="Silva J.C."/>
            <person name="Delcher A.L."/>
            <person name="Schatz M."/>
            <person name="Zhao Q."/>
            <person name="Wortman J.R."/>
            <person name="Bidwell S.L."/>
            <person name="Alsmark U.C.M."/>
            <person name="Besteiro S."/>
            <person name="Sicheritz-Ponten T."/>
            <person name="Noel C.J."/>
            <person name="Dacks J.B."/>
            <person name="Foster P.G."/>
            <person name="Simillion C."/>
            <person name="Van de Peer Y."/>
            <person name="Miranda-Saavedra D."/>
            <person name="Barton G.J."/>
            <person name="Westrop G.D."/>
            <person name="Mueller S."/>
            <person name="Dessi D."/>
            <person name="Fiori P.L."/>
            <person name="Ren Q."/>
            <person name="Paulsen I."/>
            <person name="Zhang H."/>
            <person name="Bastida-Corcuera F.D."/>
            <person name="Simoes-Barbosa A."/>
            <person name="Brown M.T."/>
            <person name="Hayes R.D."/>
            <person name="Mukherjee M."/>
            <person name="Okumura C.Y."/>
            <person name="Schneider R."/>
            <person name="Smith A.J."/>
            <person name="Vanacova S."/>
            <person name="Villalvazo M."/>
            <person name="Haas B.J."/>
            <person name="Pertea M."/>
            <person name="Feldblyum T.V."/>
            <person name="Utterback T.R."/>
            <person name="Shu C.L."/>
            <person name="Osoegawa K."/>
            <person name="de Jong P.J."/>
            <person name="Hrdy I."/>
            <person name="Horvathova L."/>
            <person name="Zubacova Z."/>
            <person name="Dolezal P."/>
            <person name="Malik S.B."/>
            <person name="Logsdon J.M. Jr."/>
            <person name="Henze K."/>
            <person name="Gupta A."/>
            <person name="Wang C.C."/>
            <person name="Dunne R.L."/>
            <person name="Upcroft J.A."/>
            <person name="Upcroft P."/>
            <person name="White O."/>
            <person name="Salzberg S.L."/>
            <person name="Tang P."/>
            <person name="Chiu C.-H."/>
            <person name="Lee Y.-S."/>
            <person name="Embley T.M."/>
            <person name="Coombs G.H."/>
            <person name="Mottram J.C."/>
            <person name="Tachezy J."/>
            <person name="Fraser-Liggett C.M."/>
            <person name="Johnson P.J."/>
        </authorList>
    </citation>
    <scope>NUCLEOTIDE SEQUENCE [LARGE SCALE GENOMIC DNA]</scope>
    <source>
        <strain evidence="7">G3</strain>
    </source>
</reference>
<dbReference type="SMR" id="A2DWQ7"/>
<evidence type="ECO:0000256" key="3">
    <source>
        <dbReference type="ARBA" id="ARBA00022833"/>
    </source>
</evidence>
<accession>A2DWQ7</accession>
<evidence type="ECO:0000313" key="7">
    <source>
        <dbReference type="EMBL" id="EAY15089.1"/>
    </source>
</evidence>
<keyword evidence="1 5" id="KW-0479">Metal-binding</keyword>
<sequence length="255" mass="28323">MSKYLPIEPHGPVDFAVPRIMPSTSYSAAPMEPEDEEVLKIIRSLGNMSAPTDTAADSYTPLASFGPRCTRCGNPCGNDVYYHGPLPFHKKHFVCKRCGGPLHVPITINNDVYCQNCARMVKPKAPICHQCNGQLTDKPVIVAGKCFCEEHFTCAKCGQVLQQNNFVQRSGKFYCPNHAPESPKSVCCVCKLQVEGQNIVRNGLVFHPECFVCTGCRQNLAHVPYSFIRNKPYCLSCADKAQNMIKNKRLSSFMV</sequence>
<evidence type="ECO:0000256" key="5">
    <source>
        <dbReference type="PROSITE-ProRule" id="PRU00125"/>
    </source>
</evidence>
<evidence type="ECO:0000256" key="1">
    <source>
        <dbReference type="ARBA" id="ARBA00022723"/>
    </source>
</evidence>
<keyword evidence="8" id="KW-1185">Reference proteome</keyword>
<dbReference type="KEGG" id="tva:4773097"/>
<evidence type="ECO:0000259" key="6">
    <source>
        <dbReference type="PROSITE" id="PS50023"/>
    </source>
</evidence>
<proteinExistence type="predicted"/>
<dbReference type="PROSITE" id="PS00478">
    <property type="entry name" value="LIM_DOMAIN_1"/>
    <property type="match status" value="1"/>
</dbReference>
<dbReference type="GO" id="GO:0046872">
    <property type="term" value="F:metal ion binding"/>
    <property type="evidence" value="ECO:0007669"/>
    <property type="project" value="UniProtKB-KW"/>
</dbReference>